<dbReference type="NCBIfam" id="TIGR01494">
    <property type="entry name" value="ATPase_P-type"/>
    <property type="match status" value="2"/>
</dbReference>
<dbReference type="PRINTS" id="PR00120">
    <property type="entry name" value="HATPASE"/>
</dbReference>
<comment type="function">
    <text evidence="15">Catalyzes the hydrolysis of ATP coupled with the transport of calcium.</text>
</comment>
<dbReference type="SFLD" id="SFLDG00002">
    <property type="entry name" value="C1.7:_P-type_atpase_like"/>
    <property type="match status" value="1"/>
</dbReference>
<dbReference type="EMBL" id="JABAYA010000166">
    <property type="protein sequence ID" value="KAF7723041.1"/>
    <property type="molecule type" value="Genomic_DNA"/>
</dbReference>
<dbReference type="Gene3D" id="3.40.50.1000">
    <property type="entry name" value="HAD superfamily/HAD-like"/>
    <property type="match status" value="1"/>
</dbReference>
<feature type="region of interest" description="Disordered" evidence="16">
    <location>
        <begin position="1"/>
        <end position="29"/>
    </location>
</feature>
<dbReference type="PROSITE" id="PS00154">
    <property type="entry name" value="ATPASE_E1_E2"/>
    <property type="match status" value="1"/>
</dbReference>
<dbReference type="GO" id="GO:0006874">
    <property type="term" value="P:intracellular calcium ion homeostasis"/>
    <property type="evidence" value="ECO:0007669"/>
    <property type="project" value="TreeGrafter"/>
</dbReference>
<reference evidence="20" key="1">
    <citation type="submission" date="2020-01" db="EMBL/GenBank/DDBJ databases">
        <title>Genome Sequencing of Three Apophysomyces-Like Fungal Strains Confirms a Novel Fungal Genus in the Mucoromycota with divergent Burkholderia-like Endosymbiotic Bacteria.</title>
        <authorList>
            <person name="Stajich J.E."/>
            <person name="Macias A.M."/>
            <person name="Carter-House D."/>
            <person name="Lovett B."/>
            <person name="Kasson L.R."/>
            <person name="Berry K."/>
            <person name="Grigoriev I."/>
            <person name="Chang Y."/>
            <person name="Spatafora J."/>
            <person name="Kasson M.T."/>
        </authorList>
    </citation>
    <scope>NUCLEOTIDE SEQUENCE</scope>
    <source>
        <strain evidence="20">NRRL A-21654</strain>
    </source>
</reference>
<dbReference type="InterPro" id="IPR018303">
    <property type="entry name" value="ATPase_P-typ_P_site"/>
</dbReference>
<evidence type="ECO:0000256" key="2">
    <source>
        <dbReference type="ARBA" id="ARBA00022448"/>
    </source>
</evidence>
<dbReference type="InterPro" id="IPR004014">
    <property type="entry name" value="ATPase_P-typ_cation-transptr_N"/>
</dbReference>
<keyword evidence="13 15" id="KW-0472">Membrane</keyword>
<evidence type="ECO:0000256" key="5">
    <source>
        <dbReference type="ARBA" id="ARBA00022723"/>
    </source>
</evidence>
<evidence type="ECO:0000256" key="1">
    <source>
        <dbReference type="ARBA" id="ARBA00004127"/>
    </source>
</evidence>
<dbReference type="GO" id="GO:0005886">
    <property type="term" value="C:plasma membrane"/>
    <property type="evidence" value="ECO:0007669"/>
    <property type="project" value="TreeGrafter"/>
</dbReference>
<keyword evidence="6 15" id="KW-0547">Nucleotide-binding</keyword>
<dbReference type="SUPFAM" id="SSF56784">
    <property type="entry name" value="HAD-like"/>
    <property type="match status" value="1"/>
</dbReference>
<dbReference type="EC" id="7.2.2.10" evidence="15"/>
<dbReference type="Gene3D" id="1.20.1110.10">
    <property type="entry name" value="Calcium-transporting ATPase, transmembrane domain"/>
    <property type="match status" value="1"/>
</dbReference>
<dbReference type="InterPro" id="IPR008250">
    <property type="entry name" value="ATPase_P-typ_transduc_dom_A_sf"/>
</dbReference>
<feature type="transmembrane region" description="Helical" evidence="15">
    <location>
        <begin position="1019"/>
        <end position="1036"/>
    </location>
</feature>
<dbReference type="SFLD" id="SFLDS00003">
    <property type="entry name" value="Haloacid_Dehalogenase"/>
    <property type="match status" value="1"/>
</dbReference>
<evidence type="ECO:0000256" key="15">
    <source>
        <dbReference type="RuleBase" id="RU361146"/>
    </source>
</evidence>
<evidence type="ECO:0000256" key="14">
    <source>
        <dbReference type="ARBA" id="ARBA00048694"/>
    </source>
</evidence>
<dbReference type="GO" id="GO:0046872">
    <property type="term" value="F:metal ion binding"/>
    <property type="evidence" value="ECO:0007669"/>
    <property type="project" value="UniProtKB-KW"/>
</dbReference>
<feature type="domain" description="P-type ATPase A" evidence="17">
    <location>
        <begin position="244"/>
        <end position="394"/>
    </location>
</feature>
<evidence type="ECO:0000313" key="20">
    <source>
        <dbReference type="EMBL" id="KAF7723041.1"/>
    </source>
</evidence>
<evidence type="ECO:0000256" key="12">
    <source>
        <dbReference type="ARBA" id="ARBA00023065"/>
    </source>
</evidence>
<dbReference type="SUPFAM" id="SSF81660">
    <property type="entry name" value="Metal cation-transporting ATPase, ATP-binding domain N"/>
    <property type="match status" value="1"/>
</dbReference>
<evidence type="ECO:0000256" key="13">
    <source>
        <dbReference type="ARBA" id="ARBA00023136"/>
    </source>
</evidence>
<accession>A0A8H7BMP4</accession>
<dbReference type="CDD" id="cd02081">
    <property type="entry name" value="P-type_ATPase_Ca_PMCA-like"/>
    <property type="match status" value="1"/>
</dbReference>
<dbReference type="Gene3D" id="3.40.1110.10">
    <property type="entry name" value="Calcium-transporting ATPase, cytoplasmic domain N"/>
    <property type="match status" value="1"/>
</dbReference>
<dbReference type="InterPro" id="IPR006408">
    <property type="entry name" value="P-type_ATPase_IIB"/>
</dbReference>
<feature type="domain" description="Cation-transporting P-type ATPase N-terminal" evidence="19">
    <location>
        <begin position="121"/>
        <end position="164"/>
    </location>
</feature>
<dbReference type="NCBIfam" id="TIGR01517">
    <property type="entry name" value="ATPase-IIB_Ca"/>
    <property type="match status" value="1"/>
</dbReference>
<gene>
    <name evidence="20" type="ORF">EC973_002417</name>
</gene>
<dbReference type="InterPro" id="IPR023214">
    <property type="entry name" value="HAD_sf"/>
</dbReference>
<dbReference type="GO" id="GO:0005524">
    <property type="term" value="F:ATP binding"/>
    <property type="evidence" value="ECO:0007669"/>
    <property type="project" value="UniProtKB-KW"/>
</dbReference>
<keyword evidence="7 15" id="KW-0106">Calcium</keyword>
<dbReference type="Pfam" id="PF00690">
    <property type="entry name" value="Cation_ATPase_N"/>
    <property type="match status" value="1"/>
</dbReference>
<evidence type="ECO:0000259" key="19">
    <source>
        <dbReference type="Pfam" id="PF00690"/>
    </source>
</evidence>
<comment type="caution">
    <text evidence="15">Lacks conserved residue(s) required for the propagation of feature annotation.</text>
</comment>
<dbReference type="OrthoDB" id="3352408at2759"/>
<comment type="similarity">
    <text evidence="15">Belongs to the cation transport ATPase (P-type) (TC 3.A.3) family.</text>
</comment>
<evidence type="ECO:0000256" key="16">
    <source>
        <dbReference type="SAM" id="MobiDB-lite"/>
    </source>
</evidence>
<evidence type="ECO:0000256" key="8">
    <source>
        <dbReference type="ARBA" id="ARBA00022840"/>
    </source>
</evidence>
<keyword evidence="8 15" id="KW-0067">ATP-binding</keyword>
<sequence length="1121" mass="122981">MGYLRQNSSDTCVDRGNSNSKTRHLSYSHSSDSFQSTAVDMQFSTHGDLENPFLFSRQQLAALVNERNLDLLQQFGGATGVAAGLHSDVTQGISNNEGSAKQNIGHERLNNKQNNEEIIDFATRRKIFGSNCLPQAKPRAITQLMWAYTKDKTLILLVISAAISLSVGIYEDMTTTDTDPSGKRVASFKWLEGVAILFAVLLVVVIGSINNYQKEKRFRMLNTKKADRNVQVRFFANLCLSGTNENSQVIRSGQHHTISIYDIQVGDVLRLQPGDVVAADGVFIQGHNVKCDESSATGESDVIKKARLQDCLMLQWLMDPEVSCSFDSSTLVTDSGADDNDLSTTISDYINAPSDFNKVNLPDPFIISGSKVIEGIGTFIVTAVGVNSFHGKTLMALHTEDEDTPLQKKLNAFAEDIAKIGLTAAGLLFFVLVVQCGVDYSIADTQASTTEIISQIMHILTIAITVIVVAVPEGLPLTVTLAFAYASHRMLKDNNLVRALAACETMGNATSICSDKTGTLTQNRMTVVAGTFGSSFRFSDKPSSSRKDLVDLKDIKYTIPPSVCNFMNQAIIVNSTSSMTMNADGTSTFTGSETEAALLTFAKKHLEVEPYAVLKSRWHIEQIFPFSSTIKIMGSVIRVRVFDENTKSERLVYRLHIKGASEILLDHCSRIISMHASSYYEPENKEKDNDDIETRAMTESNRERVAKIIHSYATQCLRTITLCFRDFTTWPSNKGLEEVIAEGGLTFLGIVGIEDPLRQGVKSAVHACHRAGVCVRMVTGDHMMTAKSIARQCGIYTYGTLAMDGPSFRKLPRTERLKILPNLRVLARSSPEDKRMLVNDLKESGEIVAVTGDGTNDAPALKAADVGFSMGLAGTEVAKEASSIVLLDDNFTSIVRAIAWGRCVNDSVKKFLQFQLTVNITALVLTLISAVASNEHTSALTAVQLLWVNLIMDTFGALALATDPPTPDLLQRVPEPRSAPLVNRSMWKMIFGQSLYQISLTLAMLYTDILQLADDAATLRTIVFTTFVFCQIFNQVNCRRIDNQLNILKNIKENDFFIVIFAVSVFGQVLIVECGGAAFQTTSLSIAYWTFSIAAGFLSIPIGAMIRMISDELFPCSTPTT</sequence>
<dbReference type="PRINTS" id="PR00119">
    <property type="entry name" value="CATATPASE"/>
</dbReference>
<dbReference type="InterPro" id="IPR001757">
    <property type="entry name" value="P_typ_ATPase"/>
</dbReference>
<comment type="caution">
    <text evidence="20">The sequence shown here is derived from an EMBL/GenBank/DDBJ whole genome shotgun (WGS) entry which is preliminary data.</text>
</comment>
<keyword evidence="3 15" id="KW-0109">Calcium transport</keyword>
<feature type="transmembrane region" description="Helical" evidence="15">
    <location>
        <begin position="1086"/>
        <end position="1106"/>
    </location>
</feature>
<feature type="transmembrane region" description="Helical" evidence="15">
    <location>
        <begin position="190"/>
        <end position="212"/>
    </location>
</feature>
<dbReference type="InterPro" id="IPR059000">
    <property type="entry name" value="ATPase_P-type_domA"/>
</dbReference>
<evidence type="ECO:0000256" key="11">
    <source>
        <dbReference type="ARBA" id="ARBA00022989"/>
    </source>
</evidence>
<dbReference type="FunFam" id="1.20.1110.10:FF:000039">
    <property type="entry name" value="Calcium-transporting ATPase"/>
    <property type="match status" value="1"/>
</dbReference>
<keyword evidence="4 15" id="KW-0812">Transmembrane</keyword>
<evidence type="ECO:0000256" key="9">
    <source>
        <dbReference type="ARBA" id="ARBA00022842"/>
    </source>
</evidence>
<keyword evidence="21" id="KW-1185">Reference proteome</keyword>
<dbReference type="Gene3D" id="2.70.150.10">
    <property type="entry name" value="Calcium-transporting ATPase, cytoplasmic transduction domain A"/>
    <property type="match status" value="1"/>
</dbReference>
<dbReference type="InterPro" id="IPR023298">
    <property type="entry name" value="ATPase_P-typ_TM_dom_sf"/>
</dbReference>
<dbReference type="InterPro" id="IPR006068">
    <property type="entry name" value="ATPase_P-typ_cation-transptr_C"/>
</dbReference>
<organism evidence="20 21">
    <name type="scientific">Apophysomyces ossiformis</name>
    <dbReference type="NCBI Taxonomy" id="679940"/>
    <lineage>
        <taxon>Eukaryota</taxon>
        <taxon>Fungi</taxon>
        <taxon>Fungi incertae sedis</taxon>
        <taxon>Mucoromycota</taxon>
        <taxon>Mucoromycotina</taxon>
        <taxon>Mucoromycetes</taxon>
        <taxon>Mucorales</taxon>
        <taxon>Mucorineae</taxon>
        <taxon>Mucoraceae</taxon>
        <taxon>Apophysomyces</taxon>
    </lineage>
</organism>
<evidence type="ECO:0000259" key="18">
    <source>
        <dbReference type="Pfam" id="PF00689"/>
    </source>
</evidence>
<feature type="transmembrane region" description="Helical" evidence="15">
    <location>
        <begin position="944"/>
        <end position="962"/>
    </location>
</feature>
<evidence type="ECO:0000313" key="21">
    <source>
        <dbReference type="Proteomes" id="UP000605846"/>
    </source>
</evidence>
<feature type="domain" description="Cation-transporting P-type ATPase C-terminal" evidence="18">
    <location>
        <begin position="938"/>
        <end position="1108"/>
    </location>
</feature>
<dbReference type="InterPro" id="IPR044492">
    <property type="entry name" value="P_typ_ATPase_HD_dom"/>
</dbReference>
<dbReference type="GO" id="GO:0005388">
    <property type="term" value="F:P-type calcium transporter activity"/>
    <property type="evidence" value="ECO:0007669"/>
    <property type="project" value="UniProtKB-EC"/>
</dbReference>
<evidence type="ECO:0000259" key="17">
    <source>
        <dbReference type="Pfam" id="PF00122"/>
    </source>
</evidence>
<keyword evidence="10" id="KW-1278">Translocase</keyword>
<name>A0A8H7BMP4_9FUNG</name>
<feature type="transmembrane region" description="Helical" evidence="15">
    <location>
        <begin position="1056"/>
        <end position="1080"/>
    </location>
</feature>
<feature type="transmembrane region" description="Helical" evidence="15">
    <location>
        <begin position="455"/>
        <end position="486"/>
    </location>
</feature>
<keyword evidence="5" id="KW-0479">Metal-binding</keyword>
<evidence type="ECO:0000256" key="10">
    <source>
        <dbReference type="ARBA" id="ARBA00022967"/>
    </source>
</evidence>
<keyword evidence="11 15" id="KW-1133">Transmembrane helix</keyword>
<comment type="catalytic activity">
    <reaction evidence="14 15">
        <text>Ca(2+)(in) + ATP + H2O = Ca(2+)(out) + ADP + phosphate + H(+)</text>
        <dbReference type="Rhea" id="RHEA:18105"/>
        <dbReference type="ChEBI" id="CHEBI:15377"/>
        <dbReference type="ChEBI" id="CHEBI:15378"/>
        <dbReference type="ChEBI" id="CHEBI:29108"/>
        <dbReference type="ChEBI" id="CHEBI:30616"/>
        <dbReference type="ChEBI" id="CHEBI:43474"/>
        <dbReference type="ChEBI" id="CHEBI:456216"/>
        <dbReference type="EC" id="7.2.2.10"/>
    </reaction>
</comment>
<dbReference type="SUPFAM" id="SSF81653">
    <property type="entry name" value="Calcium ATPase, transduction domain A"/>
    <property type="match status" value="1"/>
</dbReference>
<dbReference type="InterPro" id="IPR023299">
    <property type="entry name" value="ATPase_P-typ_cyto_dom_N"/>
</dbReference>
<dbReference type="Pfam" id="PF00689">
    <property type="entry name" value="Cation_ATPase_C"/>
    <property type="match status" value="1"/>
</dbReference>
<comment type="subcellular location">
    <subcellularLocation>
        <location evidence="1">Endomembrane system</location>
        <topology evidence="1">Multi-pass membrane protein</topology>
    </subcellularLocation>
    <subcellularLocation>
        <location evidence="15">Membrane</location>
        <topology evidence="15">Multi-pass membrane protein</topology>
    </subcellularLocation>
</comment>
<dbReference type="GO" id="GO:0012505">
    <property type="term" value="C:endomembrane system"/>
    <property type="evidence" value="ECO:0007669"/>
    <property type="project" value="UniProtKB-SubCell"/>
</dbReference>
<dbReference type="PANTHER" id="PTHR24093">
    <property type="entry name" value="CATION TRANSPORTING ATPASE"/>
    <property type="match status" value="1"/>
</dbReference>
<feature type="compositionally biased region" description="Polar residues" evidence="16">
    <location>
        <begin position="1"/>
        <end position="20"/>
    </location>
</feature>
<evidence type="ECO:0000256" key="4">
    <source>
        <dbReference type="ARBA" id="ARBA00022692"/>
    </source>
</evidence>
<keyword evidence="9" id="KW-0460">Magnesium</keyword>
<dbReference type="Pfam" id="PF00122">
    <property type="entry name" value="E1-E2_ATPase"/>
    <property type="match status" value="1"/>
</dbReference>
<dbReference type="Pfam" id="PF13246">
    <property type="entry name" value="Cation_ATPase"/>
    <property type="match status" value="1"/>
</dbReference>
<protein>
    <recommendedName>
        <fullName evidence="15">Calcium-transporting ATPase</fullName>
        <ecNumber evidence="15">7.2.2.10</ecNumber>
    </recommendedName>
</protein>
<dbReference type="FunFam" id="3.40.50.1000:FF:000018">
    <property type="entry name" value="Calcium-transporting ATPase"/>
    <property type="match status" value="1"/>
</dbReference>
<dbReference type="PANTHER" id="PTHR24093:SF369">
    <property type="entry name" value="CALCIUM-TRANSPORTING ATPASE"/>
    <property type="match status" value="1"/>
</dbReference>
<feature type="transmembrane region" description="Helical" evidence="15">
    <location>
        <begin position="153"/>
        <end position="170"/>
    </location>
</feature>
<dbReference type="InterPro" id="IPR036412">
    <property type="entry name" value="HAD-like_sf"/>
</dbReference>
<feature type="transmembrane region" description="Helical" evidence="15">
    <location>
        <begin position="911"/>
        <end position="932"/>
    </location>
</feature>
<dbReference type="SFLD" id="SFLDF00027">
    <property type="entry name" value="p-type_atpase"/>
    <property type="match status" value="1"/>
</dbReference>
<evidence type="ECO:0000256" key="6">
    <source>
        <dbReference type="ARBA" id="ARBA00022741"/>
    </source>
</evidence>
<dbReference type="GO" id="GO:0016887">
    <property type="term" value="F:ATP hydrolysis activity"/>
    <property type="evidence" value="ECO:0007669"/>
    <property type="project" value="InterPro"/>
</dbReference>
<dbReference type="AlphaFoldDB" id="A0A8H7BMP4"/>
<keyword evidence="12 15" id="KW-0406">Ion transport</keyword>
<feature type="transmembrane region" description="Helical" evidence="15">
    <location>
        <begin position="417"/>
        <end position="443"/>
    </location>
</feature>
<dbReference type="Proteomes" id="UP000605846">
    <property type="component" value="Unassembled WGS sequence"/>
</dbReference>
<proteinExistence type="inferred from homology"/>
<evidence type="ECO:0000256" key="7">
    <source>
        <dbReference type="ARBA" id="ARBA00022837"/>
    </source>
</evidence>
<evidence type="ECO:0000256" key="3">
    <source>
        <dbReference type="ARBA" id="ARBA00022568"/>
    </source>
</evidence>
<dbReference type="SUPFAM" id="SSF81665">
    <property type="entry name" value="Calcium ATPase, transmembrane domain M"/>
    <property type="match status" value="1"/>
</dbReference>
<keyword evidence="2 15" id="KW-0813">Transport</keyword>